<keyword evidence="3" id="KW-1185">Reference proteome</keyword>
<gene>
    <name evidence="2" type="ORF">QO016_001269</name>
</gene>
<feature type="signal peptide" evidence="1">
    <location>
        <begin position="1"/>
        <end position="25"/>
    </location>
</feature>
<dbReference type="RefSeq" id="WP_238248831.1">
    <property type="nucleotide sequence ID" value="NZ_BPQX01000023.1"/>
</dbReference>
<feature type="chain" id="PRO_5046470728" description="TonB C-terminal domain-containing protein" evidence="1">
    <location>
        <begin position="26"/>
        <end position="131"/>
    </location>
</feature>
<evidence type="ECO:0000256" key="1">
    <source>
        <dbReference type="SAM" id="SignalP"/>
    </source>
</evidence>
<organism evidence="2 3">
    <name type="scientific">Methylobacterium persicinum</name>
    <dbReference type="NCBI Taxonomy" id="374426"/>
    <lineage>
        <taxon>Bacteria</taxon>
        <taxon>Pseudomonadati</taxon>
        <taxon>Pseudomonadota</taxon>
        <taxon>Alphaproteobacteria</taxon>
        <taxon>Hyphomicrobiales</taxon>
        <taxon>Methylobacteriaceae</taxon>
        <taxon>Methylobacterium</taxon>
    </lineage>
</organism>
<evidence type="ECO:0008006" key="4">
    <source>
        <dbReference type="Google" id="ProtNLM"/>
    </source>
</evidence>
<evidence type="ECO:0000313" key="2">
    <source>
        <dbReference type="EMBL" id="MDQ0441786.1"/>
    </source>
</evidence>
<dbReference type="EMBL" id="JAUSVV010000002">
    <property type="protein sequence ID" value="MDQ0441786.1"/>
    <property type="molecule type" value="Genomic_DNA"/>
</dbReference>
<evidence type="ECO:0000313" key="3">
    <source>
        <dbReference type="Proteomes" id="UP001236369"/>
    </source>
</evidence>
<comment type="caution">
    <text evidence="2">The sequence shown here is derived from an EMBL/GenBank/DDBJ whole genome shotgun (WGS) entry which is preliminary data.</text>
</comment>
<name>A0ABU0HHI6_9HYPH</name>
<accession>A0ABU0HHI6</accession>
<keyword evidence="1" id="KW-0732">Signal</keyword>
<protein>
    <recommendedName>
        <fullName evidence="4">TonB C-terminal domain-containing protein</fullName>
    </recommendedName>
</protein>
<sequence>MDSVGRGRVIAGALCALAHAMPALSAPADSLAGFWSYLGGCARLKGVPPGAAGSEVTVLFSLRRDGSLLGQPRITHSHLIGSGEDQRAFIAASLGAVSRCLPAQITDGLGGAIAGRPLSLRLLSKKPERAL</sequence>
<dbReference type="Proteomes" id="UP001236369">
    <property type="component" value="Unassembled WGS sequence"/>
</dbReference>
<reference evidence="2 3" key="1">
    <citation type="submission" date="2023-07" db="EMBL/GenBank/DDBJ databases">
        <title>Genomic Encyclopedia of Type Strains, Phase IV (KMG-IV): sequencing the most valuable type-strain genomes for metagenomic binning, comparative biology and taxonomic classification.</title>
        <authorList>
            <person name="Goeker M."/>
        </authorList>
    </citation>
    <scope>NUCLEOTIDE SEQUENCE [LARGE SCALE GENOMIC DNA]</scope>
    <source>
        <strain evidence="2 3">DSM 19562</strain>
    </source>
</reference>
<proteinExistence type="predicted"/>